<evidence type="ECO:0000256" key="1">
    <source>
        <dbReference type="SAM" id="MobiDB-lite"/>
    </source>
</evidence>
<feature type="region of interest" description="Disordered" evidence="1">
    <location>
        <begin position="34"/>
        <end position="55"/>
    </location>
</feature>
<comment type="caution">
    <text evidence="2">The sequence shown here is derived from an EMBL/GenBank/DDBJ whole genome shotgun (WGS) entry which is preliminary data.</text>
</comment>
<feature type="compositionally biased region" description="Low complexity" evidence="1">
    <location>
        <begin position="220"/>
        <end position="261"/>
    </location>
</feature>
<evidence type="ECO:0000313" key="2">
    <source>
        <dbReference type="EMBL" id="KAG2386398.1"/>
    </source>
</evidence>
<feature type="compositionally biased region" description="Low complexity" evidence="1">
    <location>
        <begin position="542"/>
        <end position="554"/>
    </location>
</feature>
<sequence length="663" mass="74170">MNMELYHSLYHPAAATSVNTANSNSNLLLYTAPTQPVESTSSSSSSSPNHLDLVNSIHPNTTQMQHLLSTASNSYPLTALMLEKQQQHSLYTSTPSAFHHPVHSNPYFHHHQLSHNLLQNPQQLFVLNQQQQHHQQQAALCENMLSSNNADFLSLDMDEALFSHIQQLQELTASQQPQQSLQVNHLPQPHHQHIQLHSQPNAAMTTLSYKAIAQQRLIQQQQQQLQHHQQQSRVSSITQSPPPTSSMTNSSPSNNLSQPNLDDQSSEHCNTASSNDAWQVEWLDSKREHEWELGEFPQFKACKKRKEFFTSQFETIWYKIPYKYHMLMKMNSFGNDYVSAATLTTQNAKQPSRKALNELNKNKVKCRVEICFEDGSPVLPGDGQPCCMSNTEHAFDGMNLKLGPFQFNICSYKYGYKKFRLLVILSVREGANTNSTNYKDVVVLKSPPFVIKSKKPIARPGSKKQMQQAQDQSAPPSSSASPTSSNEAEDSPQTTPTTTTPVLSPEESTTTPTCGSQKPSLTISASNKKGAKRTRDQYQENSSTSTPSSSSYVAASQSPFSASNMFASNLFDTCESLKLQGNYSPEQHTLMEQQLLTLLLGSMNPSPLNLANVVATPVNMPMCEHVVHDFSQPPTWNTYERELKKMCMAKQQPTDVSQLFGLK</sequence>
<feature type="region of interest" description="Disordered" evidence="1">
    <location>
        <begin position="220"/>
        <end position="271"/>
    </location>
</feature>
<feature type="compositionally biased region" description="Polar residues" evidence="1">
    <location>
        <begin position="514"/>
        <end position="527"/>
    </location>
</feature>
<dbReference type="Proteomes" id="UP000816034">
    <property type="component" value="Unassembled WGS sequence"/>
</dbReference>
<dbReference type="EMBL" id="PYSW02000016">
    <property type="protein sequence ID" value="KAG2386398.1"/>
    <property type="molecule type" value="Genomic_DNA"/>
</dbReference>
<name>A0AA88GUU5_NAELO</name>
<feature type="compositionally biased region" description="Low complexity" evidence="1">
    <location>
        <begin position="465"/>
        <end position="513"/>
    </location>
</feature>
<accession>A0AA88GUU5</accession>
<proteinExistence type="predicted"/>
<dbReference type="AlphaFoldDB" id="A0AA88GUU5"/>
<evidence type="ECO:0000313" key="3">
    <source>
        <dbReference type="Proteomes" id="UP000816034"/>
    </source>
</evidence>
<dbReference type="GeneID" id="68095299"/>
<organism evidence="2 3">
    <name type="scientific">Naegleria lovaniensis</name>
    <name type="common">Amoeba</name>
    <dbReference type="NCBI Taxonomy" id="51637"/>
    <lineage>
        <taxon>Eukaryota</taxon>
        <taxon>Discoba</taxon>
        <taxon>Heterolobosea</taxon>
        <taxon>Tetramitia</taxon>
        <taxon>Eutetramitia</taxon>
        <taxon>Vahlkampfiidae</taxon>
        <taxon>Naegleria</taxon>
    </lineage>
</organism>
<protein>
    <recommendedName>
        <fullName evidence="4">NDT80 domain-containing protein</fullName>
    </recommendedName>
</protein>
<keyword evidence="3" id="KW-1185">Reference proteome</keyword>
<gene>
    <name evidence="2" type="ORF">C9374_002844</name>
</gene>
<reference evidence="2 3" key="1">
    <citation type="journal article" date="2018" name="BMC Genomics">
        <title>The genome of Naegleria lovaniensis, the basis for a comparative approach to unravel pathogenicity factors of the human pathogenic amoeba N. fowleri.</title>
        <authorList>
            <person name="Liechti N."/>
            <person name="Schurch N."/>
            <person name="Bruggmann R."/>
            <person name="Wittwer M."/>
        </authorList>
    </citation>
    <scope>NUCLEOTIDE SEQUENCE [LARGE SCALE GENOMIC DNA]</scope>
    <source>
        <strain evidence="2 3">ATCC 30569</strain>
    </source>
</reference>
<evidence type="ECO:0008006" key="4">
    <source>
        <dbReference type="Google" id="ProtNLM"/>
    </source>
</evidence>
<dbReference type="RefSeq" id="XP_044550390.1">
    <property type="nucleotide sequence ID" value="XM_044692306.1"/>
</dbReference>
<feature type="region of interest" description="Disordered" evidence="1">
    <location>
        <begin position="453"/>
        <end position="554"/>
    </location>
</feature>